<gene>
    <name evidence="2" type="ORF">KSU1_D1020</name>
</gene>
<evidence type="ECO:0000259" key="1">
    <source>
        <dbReference type="Pfam" id="PF09509"/>
    </source>
</evidence>
<evidence type="ECO:0000313" key="3">
    <source>
        <dbReference type="Proteomes" id="UP000002985"/>
    </source>
</evidence>
<evidence type="ECO:0000313" key="2">
    <source>
        <dbReference type="EMBL" id="GAB64329.1"/>
    </source>
</evidence>
<comment type="caution">
    <text evidence="2">The sequence shown here is derived from an EMBL/GenBank/DDBJ whole genome shotgun (WGS) entry which is preliminary data.</text>
</comment>
<dbReference type="InterPro" id="IPR012654">
    <property type="entry name" value="CHP02391"/>
</dbReference>
<feature type="domain" description="Conserved hypothetical protein CHP02391" evidence="1">
    <location>
        <begin position="2"/>
        <end position="62"/>
    </location>
</feature>
<dbReference type="AlphaFoldDB" id="I3IRI4"/>
<protein>
    <recommendedName>
        <fullName evidence="1">Conserved hypothetical protein CHP02391 domain-containing protein</fullName>
    </recommendedName>
</protein>
<dbReference type="NCBIfam" id="TIGR02391">
    <property type="entry name" value="hypoth_ymh"/>
    <property type="match status" value="1"/>
</dbReference>
<proteinExistence type="predicted"/>
<keyword evidence="3" id="KW-1185">Reference proteome</keyword>
<reference evidence="2 3" key="1">
    <citation type="journal article" date="2012" name="FEBS Lett.">
        <title>Anammox organism KSU-1 expresses a NirK-type copper-containing nitrite reductase instead of a NirS-type with cytochrome cd1.</title>
        <authorList>
            <person name="Hira D."/>
            <person name="Toh H."/>
            <person name="Migita C.T."/>
            <person name="Okubo H."/>
            <person name="Nishiyama T."/>
            <person name="Hattori M."/>
            <person name="Furukawa K."/>
            <person name="Fujii T."/>
        </authorList>
    </citation>
    <scope>NUCLEOTIDE SEQUENCE [LARGE SCALE GENOMIC DNA]</scope>
</reference>
<dbReference type="Pfam" id="PF09509">
    <property type="entry name" value="Hypoth_Ymh"/>
    <property type="match status" value="1"/>
</dbReference>
<dbReference type="Proteomes" id="UP000002985">
    <property type="component" value="Unassembled WGS sequence"/>
</dbReference>
<sequence length="71" mass="8044">MAINQLITDTDVSEQKGFMNLLIGLFGTFRNPVAHAEKIYWLISEQDALDILSLVSLVHRKLDIVTKFQLA</sequence>
<name>I3IRI4_9BACT</name>
<dbReference type="EMBL" id="BAFH01000004">
    <property type="protein sequence ID" value="GAB64329.1"/>
    <property type="molecule type" value="Genomic_DNA"/>
</dbReference>
<organism evidence="2 3">
    <name type="scientific">Candidatus Jettenia caeni</name>
    <dbReference type="NCBI Taxonomy" id="247490"/>
    <lineage>
        <taxon>Bacteria</taxon>
        <taxon>Pseudomonadati</taxon>
        <taxon>Planctomycetota</taxon>
        <taxon>Candidatus Brocadiia</taxon>
        <taxon>Candidatus Brocadiales</taxon>
        <taxon>Candidatus Brocadiaceae</taxon>
        <taxon>Candidatus Jettenia</taxon>
    </lineage>
</organism>
<accession>I3IRI4</accession>